<organism evidence="7 8">
    <name type="scientific">candidate division CSSED10-310 bacterium</name>
    <dbReference type="NCBI Taxonomy" id="2855610"/>
    <lineage>
        <taxon>Bacteria</taxon>
        <taxon>Bacteria division CSSED10-310</taxon>
    </lineage>
</organism>
<name>A0ABV6Z6L3_UNCC1</name>
<feature type="transmembrane region" description="Helical" evidence="5">
    <location>
        <begin position="51"/>
        <end position="71"/>
    </location>
</feature>
<dbReference type="Proteomes" id="UP001594351">
    <property type="component" value="Unassembled WGS sequence"/>
</dbReference>
<evidence type="ECO:0000313" key="7">
    <source>
        <dbReference type="EMBL" id="MFC1854087.1"/>
    </source>
</evidence>
<keyword evidence="7" id="KW-0436">Ligase</keyword>
<feature type="transmembrane region" description="Helical" evidence="5">
    <location>
        <begin position="150"/>
        <end position="171"/>
    </location>
</feature>
<gene>
    <name evidence="7" type="ORF">ACFL27_28220</name>
</gene>
<dbReference type="InterPro" id="IPR051533">
    <property type="entry name" value="WaaL-like"/>
</dbReference>
<evidence type="ECO:0000259" key="6">
    <source>
        <dbReference type="Pfam" id="PF04932"/>
    </source>
</evidence>
<feature type="transmembrane region" description="Helical" evidence="5">
    <location>
        <begin position="422"/>
        <end position="441"/>
    </location>
</feature>
<feature type="transmembrane region" description="Helical" evidence="5">
    <location>
        <begin position="274"/>
        <end position="297"/>
    </location>
</feature>
<feature type="transmembrane region" description="Helical" evidence="5">
    <location>
        <begin position="479"/>
        <end position="499"/>
    </location>
</feature>
<dbReference type="GO" id="GO:0016874">
    <property type="term" value="F:ligase activity"/>
    <property type="evidence" value="ECO:0007669"/>
    <property type="project" value="UniProtKB-KW"/>
</dbReference>
<dbReference type="EMBL" id="JBHPBY010000713">
    <property type="protein sequence ID" value="MFC1854087.1"/>
    <property type="molecule type" value="Genomic_DNA"/>
</dbReference>
<keyword evidence="4 5" id="KW-0472">Membrane</keyword>
<keyword evidence="2 5" id="KW-0812">Transmembrane</keyword>
<comment type="subcellular location">
    <subcellularLocation>
        <location evidence="1">Membrane</location>
        <topology evidence="1">Multi-pass membrane protein</topology>
    </subcellularLocation>
</comment>
<proteinExistence type="predicted"/>
<reference evidence="7 8" key="1">
    <citation type="submission" date="2024-09" db="EMBL/GenBank/DDBJ databases">
        <title>Laminarin stimulates single cell rates of sulfate reduction while oxygen inhibits transcriptomic activity in coastal marine sediment.</title>
        <authorList>
            <person name="Lindsay M."/>
            <person name="Orcutt B."/>
            <person name="Emerson D."/>
            <person name="Stepanauskas R."/>
            <person name="D'Angelo T."/>
        </authorList>
    </citation>
    <scope>NUCLEOTIDE SEQUENCE [LARGE SCALE GENOMIC DNA]</scope>
    <source>
        <strain evidence="7">SAG AM-311-K15</strain>
    </source>
</reference>
<feature type="transmembrane region" description="Helical" evidence="5">
    <location>
        <begin position="447"/>
        <end position="467"/>
    </location>
</feature>
<feature type="transmembrane region" description="Helical" evidence="5">
    <location>
        <begin position="124"/>
        <end position="141"/>
    </location>
</feature>
<evidence type="ECO:0000256" key="2">
    <source>
        <dbReference type="ARBA" id="ARBA00022692"/>
    </source>
</evidence>
<dbReference type="PANTHER" id="PTHR37422:SF13">
    <property type="entry name" value="LIPOPOLYSACCHARIDE BIOSYNTHESIS PROTEIN PA4999-RELATED"/>
    <property type="match status" value="1"/>
</dbReference>
<comment type="caution">
    <text evidence="7">The sequence shown here is derived from an EMBL/GenBank/DDBJ whole genome shotgun (WGS) entry which is preliminary data.</text>
</comment>
<dbReference type="SUPFAM" id="SSF48452">
    <property type="entry name" value="TPR-like"/>
    <property type="match status" value="1"/>
</dbReference>
<keyword evidence="8" id="KW-1185">Reference proteome</keyword>
<sequence>MPKKSSPSKQANLALNNAHSDPVFLIQKYSLVLLFVLTPLIFSRLPDEAFLLIKVVVAEILLTLFITTTLYRTIFKGEGRSCLFPASIILILLLGGYTISSLFSRTLTLPDDIATLPKLALGSAYFHFTFYVLAFLLLLAWDRKPEVDVTILKVIVSVAVVTALYGLLQYIGVDPLKKLWVKEAMIKQRGIFSTFGNANMLSGYLVTLLPLTFVWFFGEKEWWKKYLYGFTILIFSVTIVVTGTRGAWVGAGISLVVLFMVISRKQIVTRRTLLSMLGILGILIVIFALMASATNLFGDESEETFFWNRLLSFFDTQNTSGRARLIAWDICLRMIADRPILGTGIGGFKRNFLYYRAEFFKTKDRVDYVALVPALYYTRTHNEYLQTTVEGGLLTSIPLYMLIILYFYGGLRHLTKVPEKQLPLIAGCYCSVLAMAFHAIFSFPYHLAAHGSLLIYLGSIFIPYLSWRSDDRAGQKWQRRDTMVILGVVFLLMTSLVFMKTQGLSRPFAGFFADIQAKAARKVLQVPKSDPGEAIEHCEEGLNIDRTHGPLYFYQAQAHQKIAHSYFAKRDEKNALKHLQKAKESCQQGVLYRTDAAIFVLWAQLELETRNFKEAYTLATFATDLAPAMEMSHLNYYKIAGMAAFQIGKMKEALRQLQFAHGISLYDITTHHLMSAVQQKLGNLQEANKHLYLLWNSRDKLRRYGISDLNIALNLAEIQRQFKDYYTARDILTEITKKYPHDPKIQLLQEKIQREAGLMKELPSR</sequence>
<accession>A0ABV6Z6L3</accession>
<dbReference type="Gene3D" id="1.25.40.10">
    <property type="entry name" value="Tetratricopeptide repeat domain"/>
    <property type="match status" value="1"/>
</dbReference>
<feature type="domain" description="O-antigen ligase-related" evidence="6">
    <location>
        <begin position="231"/>
        <end position="395"/>
    </location>
</feature>
<dbReference type="Pfam" id="PF04932">
    <property type="entry name" value="Wzy_C"/>
    <property type="match status" value="1"/>
</dbReference>
<feature type="transmembrane region" description="Helical" evidence="5">
    <location>
        <begin position="83"/>
        <end position="104"/>
    </location>
</feature>
<evidence type="ECO:0000256" key="1">
    <source>
        <dbReference type="ARBA" id="ARBA00004141"/>
    </source>
</evidence>
<protein>
    <submittedName>
        <fullName evidence="7">O-antigen ligase family protein</fullName>
    </submittedName>
</protein>
<evidence type="ECO:0000313" key="8">
    <source>
        <dbReference type="Proteomes" id="UP001594351"/>
    </source>
</evidence>
<evidence type="ECO:0000256" key="4">
    <source>
        <dbReference type="ARBA" id="ARBA00023136"/>
    </source>
</evidence>
<dbReference type="InterPro" id="IPR011990">
    <property type="entry name" value="TPR-like_helical_dom_sf"/>
</dbReference>
<keyword evidence="3 5" id="KW-1133">Transmembrane helix</keyword>
<feature type="transmembrane region" description="Helical" evidence="5">
    <location>
        <begin position="29"/>
        <end position="45"/>
    </location>
</feature>
<evidence type="ECO:0000256" key="5">
    <source>
        <dbReference type="SAM" id="Phobius"/>
    </source>
</evidence>
<feature type="transmembrane region" description="Helical" evidence="5">
    <location>
        <begin position="247"/>
        <end position="262"/>
    </location>
</feature>
<evidence type="ECO:0000256" key="3">
    <source>
        <dbReference type="ARBA" id="ARBA00022989"/>
    </source>
</evidence>
<feature type="transmembrane region" description="Helical" evidence="5">
    <location>
        <begin position="191"/>
        <end position="218"/>
    </location>
</feature>
<dbReference type="InterPro" id="IPR007016">
    <property type="entry name" value="O-antigen_ligase-rel_domated"/>
</dbReference>
<dbReference type="PANTHER" id="PTHR37422">
    <property type="entry name" value="TEICHURONIC ACID BIOSYNTHESIS PROTEIN TUAE"/>
    <property type="match status" value="1"/>
</dbReference>
<feature type="transmembrane region" description="Helical" evidence="5">
    <location>
        <begin position="391"/>
        <end position="410"/>
    </location>
</feature>